<organism evidence="2 3">
    <name type="scientific">Thalassobacterium sedimentorum</name>
    <dbReference type="NCBI Taxonomy" id="3041258"/>
    <lineage>
        <taxon>Bacteria</taxon>
        <taxon>Pseudomonadati</taxon>
        <taxon>Verrucomicrobiota</taxon>
        <taxon>Opitutia</taxon>
        <taxon>Puniceicoccales</taxon>
        <taxon>Coraliomargaritaceae</taxon>
        <taxon>Thalassobacterium</taxon>
    </lineage>
</organism>
<comment type="caution">
    <text evidence="2">The sequence shown here is derived from an EMBL/GenBank/DDBJ whole genome shotgun (WGS) entry which is preliminary data.</text>
</comment>
<evidence type="ECO:0000256" key="1">
    <source>
        <dbReference type="SAM" id="SignalP"/>
    </source>
</evidence>
<dbReference type="EMBL" id="JARXIC010000053">
    <property type="protein sequence ID" value="MDQ8196211.1"/>
    <property type="molecule type" value="Genomic_DNA"/>
</dbReference>
<evidence type="ECO:0000313" key="2">
    <source>
        <dbReference type="EMBL" id="MDQ8196211.1"/>
    </source>
</evidence>
<feature type="signal peptide" evidence="1">
    <location>
        <begin position="1"/>
        <end position="25"/>
    </location>
</feature>
<keyword evidence="3" id="KW-1185">Reference proteome</keyword>
<proteinExistence type="predicted"/>
<feature type="chain" id="PRO_5047100382" description="DUF922 domain-containing protein" evidence="1">
    <location>
        <begin position="26"/>
        <end position="226"/>
    </location>
</feature>
<name>A0ABU1AN39_9BACT</name>
<accession>A0ABU1AN39</accession>
<evidence type="ECO:0008006" key="4">
    <source>
        <dbReference type="Google" id="ProtNLM"/>
    </source>
</evidence>
<protein>
    <recommendedName>
        <fullName evidence="4">DUF922 domain-containing protein</fullName>
    </recommendedName>
</protein>
<gene>
    <name evidence="2" type="ORF">QEH59_17385</name>
</gene>
<dbReference type="RefSeq" id="WP_308986648.1">
    <property type="nucleotide sequence ID" value="NZ_JARXIC010000053.1"/>
</dbReference>
<dbReference type="Proteomes" id="UP001243717">
    <property type="component" value="Unassembled WGS sequence"/>
</dbReference>
<sequence>MKIKYHSMTRKLTLFYLAVIFQQSAGLFSTPTHYFAADGDTIAVVQPHSGMDNSWGIHNPTRTVSYDSEISVPTGGPNDDGEYCHRVSLLYGSSNVTIALGTQSFWLHTWANHSCQSELQAWSDHAALVREHEFGHRDANDDWTSESLLVEAPAKGRAQHLLDSYGLIGSSVGDTPAEAEDDAESKFDVLWDAFEQVIIAEHNLIHAQYHSRVGGETEPDRSKTCD</sequence>
<keyword evidence="1" id="KW-0732">Signal</keyword>
<evidence type="ECO:0000313" key="3">
    <source>
        <dbReference type="Proteomes" id="UP001243717"/>
    </source>
</evidence>
<reference evidence="2 3" key="1">
    <citation type="submission" date="2023-04" db="EMBL/GenBank/DDBJ databases">
        <title>A novel bacteria isolated from coastal sediment.</title>
        <authorList>
            <person name="Liu X.-J."/>
            <person name="Du Z.-J."/>
        </authorList>
    </citation>
    <scope>NUCLEOTIDE SEQUENCE [LARGE SCALE GENOMIC DNA]</scope>
    <source>
        <strain evidence="2 3">SDUM461004</strain>
    </source>
</reference>